<evidence type="ECO:0000313" key="2">
    <source>
        <dbReference type="EMBL" id="EDM24898.1"/>
    </source>
</evidence>
<reference evidence="2 3" key="1">
    <citation type="journal article" date="2010" name="J. Bacteriol.">
        <title>Genome sequence of Lentisphaera araneosa HTCC2155T, the type species of the order Lentisphaerales in the phylum Lentisphaerae.</title>
        <authorList>
            <person name="Thrash J.C."/>
            <person name="Cho J.C."/>
            <person name="Vergin K.L."/>
            <person name="Morris R.M."/>
            <person name="Giovannoni S.J."/>
        </authorList>
    </citation>
    <scope>NUCLEOTIDE SEQUENCE [LARGE SCALE GENOMIC DNA]</scope>
    <source>
        <strain evidence="2 3">HTCC2155</strain>
    </source>
</reference>
<evidence type="ECO:0000313" key="3">
    <source>
        <dbReference type="Proteomes" id="UP000004947"/>
    </source>
</evidence>
<proteinExistence type="predicted"/>
<sequence length="238" mass="28156">MKNKKSTAFITVISTFLCVSILCSCAKNYDDEYSQKIINIKMETLDLDNVPTLKKTKEINNKFFSVKSPWPNLEIKTELDNRISYQDKKTGLIISFHKKIKGIFKEIRQWDNKFYGGKVYNQILDENDDYTLYKKLCNINPNIGPYLLNYTEHKKLEKMFLIKEAVYIYFTKSSEFKTPNIYGIQFGDIDTKPRVEIVLMNNNSVEQCIIFFKKNMKEGYSINQEEINYFLKHFKLND</sequence>
<evidence type="ECO:0008006" key="4">
    <source>
        <dbReference type="Google" id="ProtNLM"/>
    </source>
</evidence>
<keyword evidence="3" id="KW-1185">Reference proteome</keyword>
<dbReference type="RefSeq" id="WP_007281271.1">
    <property type="nucleotide sequence ID" value="NZ_ABCK01000043.1"/>
</dbReference>
<evidence type="ECO:0000256" key="1">
    <source>
        <dbReference type="SAM" id="SignalP"/>
    </source>
</evidence>
<feature type="signal peptide" evidence="1">
    <location>
        <begin position="1"/>
        <end position="26"/>
    </location>
</feature>
<keyword evidence="1" id="KW-0732">Signal</keyword>
<accession>A6DTY2</accession>
<comment type="caution">
    <text evidence="2">The sequence shown here is derived from an EMBL/GenBank/DDBJ whole genome shotgun (WGS) entry which is preliminary data.</text>
</comment>
<feature type="chain" id="PRO_5002694381" description="Lipoprotein" evidence="1">
    <location>
        <begin position="27"/>
        <end position="238"/>
    </location>
</feature>
<gene>
    <name evidence="2" type="ORF">LNTAR_04181</name>
</gene>
<dbReference type="Proteomes" id="UP000004947">
    <property type="component" value="Unassembled WGS sequence"/>
</dbReference>
<dbReference type="PROSITE" id="PS51257">
    <property type="entry name" value="PROKAR_LIPOPROTEIN"/>
    <property type="match status" value="1"/>
</dbReference>
<name>A6DTY2_9BACT</name>
<protein>
    <recommendedName>
        <fullName evidence="4">Lipoprotein</fullName>
    </recommendedName>
</protein>
<dbReference type="AlphaFoldDB" id="A6DTY2"/>
<dbReference type="EMBL" id="ABCK01000043">
    <property type="protein sequence ID" value="EDM24898.1"/>
    <property type="molecule type" value="Genomic_DNA"/>
</dbReference>
<organism evidence="2 3">
    <name type="scientific">Lentisphaera araneosa HTCC2155</name>
    <dbReference type="NCBI Taxonomy" id="313628"/>
    <lineage>
        <taxon>Bacteria</taxon>
        <taxon>Pseudomonadati</taxon>
        <taxon>Lentisphaerota</taxon>
        <taxon>Lentisphaeria</taxon>
        <taxon>Lentisphaerales</taxon>
        <taxon>Lentisphaeraceae</taxon>
        <taxon>Lentisphaera</taxon>
    </lineage>
</organism>
<dbReference type="STRING" id="313628.LNTAR_04181"/>